<dbReference type="SUPFAM" id="SSF50447">
    <property type="entry name" value="Translation proteins"/>
    <property type="match status" value="2"/>
</dbReference>
<dbReference type="FunFam" id="3.40.50.10050:FF:000001">
    <property type="entry name" value="Translation initiation factor IF-2"/>
    <property type="match status" value="1"/>
</dbReference>
<dbReference type="Pfam" id="PF22042">
    <property type="entry name" value="EF-G_D2"/>
    <property type="match status" value="1"/>
</dbReference>
<dbReference type="InterPro" id="IPR005225">
    <property type="entry name" value="Small_GTP-bd"/>
</dbReference>
<dbReference type="GO" id="GO:0005737">
    <property type="term" value="C:cytoplasm"/>
    <property type="evidence" value="ECO:0007669"/>
    <property type="project" value="UniProtKB-UniRule"/>
</dbReference>
<dbReference type="Pfam" id="PF00009">
    <property type="entry name" value="GTP_EFTU"/>
    <property type="match status" value="1"/>
</dbReference>
<dbReference type="Pfam" id="PF11987">
    <property type="entry name" value="IF-2"/>
    <property type="match status" value="1"/>
</dbReference>
<dbReference type="InterPro" id="IPR023115">
    <property type="entry name" value="TIF_IF2_dom3"/>
</dbReference>
<dbReference type="InterPro" id="IPR027417">
    <property type="entry name" value="P-loop_NTPase"/>
</dbReference>
<evidence type="ECO:0000256" key="6">
    <source>
        <dbReference type="ARBA" id="ARBA00023134"/>
    </source>
</evidence>
<dbReference type="InterPro" id="IPR036925">
    <property type="entry name" value="TIF_IF2_dom3_sf"/>
</dbReference>
<protein>
    <recommendedName>
        <fullName evidence="2 7">Translation initiation factor IF-2</fullName>
    </recommendedName>
</protein>
<dbReference type="CDD" id="cd01887">
    <property type="entry name" value="IF2_eIF5B"/>
    <property type="match status" value="1"/>
</dbReference>
<dbReference type="InterPro" id="IPR053905">
    <property type="entry name" value="EF-G-like_DII"/>
</dbReference>
<dbReference type="InterPro" id="IPR015760">
    <property type="entry name" value="TIF_IF2"/>
</dbReference>
<dbReference type="Proteomes" id="UP000745577">
    <property type="component" value="Unassembled WGS sequence"/>
</dbReference>
<evidence type="ECO:0000256" key="3">
    <source>
        <dbReference type="ARBA" id="ARBA00022540"/>
    </source>
</evidence>
<dbReference type="InterPro" id="IPR000795">
    <property type="entry name" value="T_Tr_GTP-bd_dom"/>
</dbReference>
<feature type="domain" description="Tr-type G" evidence="9">
    <location>
        <begin position="38"/>
        <end position="206"/>
    </location>
</feature>
<evidence type="ECO:0000313" key="11">
    <source>
        <dbReference type="Proteomes" id="UP000745577"/>
    </source>
</evidence>
<dbReference type="GO" id="GO:0005525">
    <property type="term" value="F:GTP binding"/>
    <property type="evidence" value="ECO:0007669"/>
    <property type="project" value="UniProtKB-KW"/>
</dbReference>
<dbReference type="EMBL" id="JAGQLL010000055">
    <property type="protein sequence ID" value="MCA9380392.1"/>
    <property type="molecule type" value="Genomic_DNA"/>
</dbReference>
<dbReference type="GO" id="GO:0003924">
    <property type="term" value="F:GTPase activity"/>
    <property type="evidence" value="ECO:0007669"/>
    <property type="project" value="InterPro"/>
</dbReference>
<comment type="caution">
    <text evidence="10">The sequence shown here is derived from an EMBL/GenBank/DDBJ whole genome shotgun (WGS) entry which is preliminary data.</text>
</comment>
<dbReference type="PROSITE" id="PS51722">
    <property type="entry name" value="G_TR_2"/>
    <property type="match status" value="1"/>
</dbReference>
<dbReference type="AlphaFoldDB" id="A0A955I870"/>
<accession>A0A955I870</accession>
<dbReference type="FunFam" id="2.40.30.10:FF:000008">
    <property type="entry name" value="Translation initiation factor IF-2"/>
    <property type="match status" value="1"/>
</dbReference>
<dbReference type="PRINTS" id="PR00449">
    <property type="entry name" value="RASTRNSFRMNG"/>
</dbReference>
<dbReference type="InterPro" id="IPR000178">
    <property type="entry name" value="TF_IF2_bacterial-like"/>
</dbReference>
<keyword evidence="5 8" id="KW-0648">Protein biosynthesis</keyword>
<evidence type="ECO:0000256" key="5">
    <source>
        <dbReference type="ARBA" id="ARBA00022917"/>
    </source>
</evidence>
<evidence type="ECO:0000256" key="7">
    <source>
        <dbReference type="NCBIfam" id="TIGR00487"/>
    </source>
</evidence>
<dbReference type="PANTHER" id="PTHR43381:SF5">
    <property type="entry name" value="TR-TYPE G DOMAIN-CONTAINING PROTEIN"/>
    <property type="match status" value="1"/>
</dbReference>
<comment type="similarity">
    <text evidence="1 8">Belongs to the TRAFAC class translation factor GTPase superfamily. Classic translation factor GTPase family. IF-2 subfamily.</text>
</comment>
<dbReference type="GO" id="GO:0003743">
    <property type="term" value="F:translation initiation factor activity"/>
    <property type="evidence" value="ECO:0007669"/>
    <property type="project" value="UniProtKB-UniRule"/>
</dbReference>
<gene>
    <name evidence="10" type="primary">infB</name>
    <name evidence="10" type="ORF">KC675_04400</name>
</gene>
<keyword evidence="6" id="KW-0342">GTP-binding</keyword>
<evidence type="ECO:0000313" key="10">
    <source>
        <dbReference type="EMBL" id="MCA9380392.1"/>
    </source>
</evidence>
<reference evidence="10" key="1">
    <citation type="submission" date="2020-04" db="EMBL/GenBank/DDBJ databases">
        <authorList>
            <person name="Zhang T."/>
        </authorList>
    </citation>
    <scope>NUCLEOTIDE SEQUENCE</scope>
    <source>
        <strain evidence="10">HKST-UBA15</strain>
    </source>
</reference>
<dbReference type="FunFam" id="3.40.50.300:FF:000019">
    <property type="entry name" value="Translation initiation factor IF-2"/>
    <property type="match status" value="1"/>
</dbReference>
<evidence type="ECO:0000259" key="9">
    <source>
        <dbReference type="PROSITE" id="PS51722"/>
    </source>
</evidence>
<dbReference type="InterPro" id="IPR009000">
    <property type="entry name" value="Transl_B-barrel_sf"/>
</dbReference>
<dbReference type="CDD" id="cd03692">
    <property type="entry name" value="mtIF2_IVc"/>
    <property type="match status" value="1"/>
</dbReference>
<evidence type="ECO:0000256" key="2">
    <source>
        <dbReference type="ARBA" id="ARBA00020675"/>
    </source>
</evidence>
<name>A0A955I870_9BACT</name>
<comment type="function">
    <text evidence="8">One of the essential components for the initiation of protein synthesis. Protects formylmethionyl-tRNA from spontaneous hydrolysis and promotes its binding to the 30S ribosomal subunits. Also involved in the hydrolysis of GTP during the formation of the 70S ribosomal complex.</text>
</comment>
<sequence>MKNIKVLSRLLIMLKCSIRSNFPILKKTTQKTKKFEIGRTPVIAVMGHVNHGKTSLLDVIRKTHVQESEPGGITQNTRAHQVDYKGYKLTFIDTPGHEAFSEMRSRGAKVTDIVMLVVAADDGVQPQTKESIKFAKIAKVPVVVAINKIDVPGKNLDKLKQELSSAGLELEEYGGDVIITEVSAKKETNIDGLLENLLLVAELSNLKLHDKPENGLAQGFVLESNLDKNIGPVALILIQSGTVTMNNYLAYEGNVDKVRSLLDEKQEKLETAQQGDPVWITGLDRVLHTGETVIFCETEKQAKAIDNKIIEEQIKIVNEVEEESETEKNDNDVDLLASLINSAKTEEEIKYLNVVLKTSTSGTLEAVKEQLENLDSEKVKIKVILAGVGKINEKDIQAAQAAYGIVIGFQVVPDKNIVEIAEKDKILVKNYEIIYEMLDELGEVLDSMEDPVHEEVEVAKASVKKVFVLSNGKSVAGCVVDKGNVVKGYKVYVMREDIRLEQDAKIVVLKKQKNEVKEVKKGEECGIMLEPNFEIKEGDIIVCYKMERV</sequence>
<dbReference type="Gene3D" id="3.40.50.300">
    <property type="entry name" value="P-loop containing nucleotide triphosphate hydrolases"/>
    <property type="match status" value="1"/>
</dbReference>
<keyword evidence="3 8" id="KW-0396">Initiation factor</keyword>
<dbReference type="Gene3D" id="2.40.30.10">
    <property type="entry name" value="Translation factors"/>
    <property type="match status" value="2"/>
</dbReference>
<dbReference type="SMART" id="SM00173">
    <property type="entry name" value="RAS"/>
    <property type="match status" value="1"/>
</dbReference>
<dbReference type="Gene3D" id="3.40.50.10050">
    <property type="entry name" value="Translation initiation factor IF- 2, domain 3"/>
    <property type="match status" value="1"/>
</dbReference>
<dbReference type="PANTHER" id="PTHR43381">
    <property type="entry name" value="TRANSLATION INITIATION FACTOR IF-2-RELATED"/>
    <property type="match status" value="1"/>
</dbReference>
<evidence type="ECO:0000256" key="1">
    <source>
        <dbReference type="ARBA" id="ARBA00007733"/>
    </source>
</evidence>
<dbReference type="SUPFAM" id="SSF52540">
    <property type="entry name" value="P-loop containing nucleoside triphosphate hydrolases"/>
    <property type="match status" value="1"/>
</dbReference>
<reference evidence="10" key="2">
    <citation type="journal article" date="2021" name="Microbiome">
        <title>Successional dynamics and alternative stable states in a saline activated sludge microbial community over 9 years.</title>
        <authorList>
            <person name="Wang Y."/>
            <person name="Ye J."/>
            <person name="Ju F."/>
            <person name="Liu L."/>
            <person name="Boyd J.A."/>
            <person name="Deng Y."/>
            <person name="Parks D.H."/>
            <person name="Jiang X."/>
            <person name="Yin X."/>
            <person name="Woodcroft B.J."/>
            <person name="Tyson G.W."/>
            <person name="Hugenholtz P."/>
            <person name="Polz M.F."/>
            <person name="Zhang T."/>
        </authorList>
    </citation>
    <scope>NUCLEOTIDE SEQUENCE</scope>
    <source>
        <strain evidence="10">HKST-UBA15</strain>
    </source>
</reference>
<dbReference type="NCBIfam" id="TIGR00487">
    <property type="entry name" value="IF-2"/>
    <property type="match status" value="1"/>
</dbReference>
<organism evidence="10 11">
    <name type="scientific">Candidatus Dojkabacteria bacterium</name>
    <dbReference type="NCBI Taxonomy" id="2099670"/>
    <lineage>
        <taxon>Bacteria</taxon>
        <taxon>Candidatus Dojkabacteria</taxon>
    </lineage>
</organism>
<evidence type="ECO:0000256" key="4">
    <source>
        <dbReference type="ARBA" id="ARBA00022741"/>
    </source>
</evidence>
<dbReference type="NCBIfam" id="TIGR00231">
    <property type="entry name" value="small_GTP"/>
    <property type="match status" value="1"/>
</dbReference>
<keyword evidence="4" id="KW-0547">Nucleotide-binding</keyword>
<proteinExistence type="inferred from homology"/>
<evidence type="ECO:0000256" key="8">
    <source>
        <dbReference type="RuleBase" id="RU000644"/>
    </source>
</evidence>
<dbReference type="SUPFAM" id="SSF52156">
    <property type="entry name" value="Initiation factor IF2/eIF5b, domain 3"/>
    <property type="match status" value="1"/>
</dbReference>